<sequence length="257" mass="27397">ASTVLPSKGLKFLQPQGGTRFMSSVTSISATNRLVAQENLQGASTSFYVSIYRLPPYVTKEAVVQAIALFANVRSITYVSYRDRPDILTGTRAVKVEMTKPIPNFVTIQGHQVMVDYPGADRKGISGQPARPHAVNVTPFSDIQQRPAPPLVCGAITPTLPRTIRSVEPTPLLPTQRGSLTPPAIAGCRKKRPTLAPGDTPSGDASSEFSSVPYRYQESDVADSSPSPGLLVIAGDTDLTPGQRGPPSRSDLSPSTQ</sequence>
<accession>A0AC60PGR6</accession>
<gene>
    <name evidence="1" type="ORF">HPB47_004048</name>
</gene>
<protein>
    <submittedName>
        <fullName evidence="1">Uncharacterized protein</fullName>
    </submittedName>
</protein>
<reference evidence="1 2" key="1">
    <citation type="journal article" date="2020" name="Cell">
        <title>Large-Scale Comparative Analyses of Tick Genomes Elucidate Their Genetic Diversity and Vector Capacities.</title>
        <authorList>
            <consortium name="Tick Genome and Microbiome Consortium (TIGMIC)"/>
            <person name="Jia N."/>
            <person name="Wang J."/>
            <person name="Shi W."/>
            <person name="Du L."/>
            <person name="Sun Y."/>
            <person name="Zhan W."/>
            <person name="Jiang J.F."/>
            <person name="Wang Q."/>
            <person name="Zhang B."/>
            <person name="Ji P."/>
            <person name="Bell-Sakyi L."/>
            <person name="Cui X.M."/>
            <person name="Yuan T.T."/>
            <person name="Jiang B.G."/>
            <person name="Yang W.F."/>
            <person name="Lam T.T."/>
            <person name="Chang Q.C."/>
            <person name="Ding S.J."/>
            <person name="Wang X.J."/>
            <person name="Zhu J.G."/>
            <person name="Ruan X.D."/>
            <person name="Zhao L."/>
            <person name="Wei J.T."/>
            <person name="Ye R.Z."/>
            <person name="Que T.C."/>
            <person name="Du C.H."/>
            <person name="Zhou Y.H."/>
            <person name="Cheng J.X."/>
            <person name="Dai P.F."/>
            <person name="Guo W.B."/>
            <person name="Han X.H."/>
            <person name="Huang E.J."/>
            <person name="Li L.F."/>
            <person name="Wei W."/>
            <person name="Gao Y.C."/>
            <person name="Liu J.Z."/>
            <person name="Shao H.Z."/>
            <person name="Wang X."/>
            <person name="Wang C.C."/>
            <person name="Yang T.C."/>
            <person name="Huo Q.B."/>
            <person name="Li W."/>
            <person name="Chen H.Y."/>
            <person name="Chen S.E."/>
            <person name="Zhou L.G."/>
            <person name="Ni X.B."/>
            <person name="Tian J.H."/>
            <person name="Sheng Y."/>
            <person name="Liu T."/>
            <person name="Pan Y.S."/>
            <person name="Xia L.Y."/>
            <person name="Li J."/>
            <person name="Zhao F."/>
            <person name="Cao W.C."/>
        </authorList>
    </citation>
    <scope>NUCLEOTIDE SEQUENCE [LARGE SCALE GENOMIC DNA]</scope>
    <source>
        <strain evidence="1">Iper-2018</strain>
    </source>
</reference>
<evidence type="ECO:0000313" key="1">
    <source>
        <dbReference type="EMBL" id="KAG0419521.1"/>
    </source>
</evidence>
<feature type="non-terminal residue" evidence="1">
    <location>
        <position position="1"/>
    </location>
</feature>
<organism evidence="1 2">
    <name type="scientific">Ixodes persulcatus</name>
    <name type="common">Taiga tick</name>
    <dbReference type="NCBI Taxonomy" id="34615"/>
    <lineage>
        <taxon>Eukaryota</taxon>
        <taxon>Metazoa</taxon>
        <taxon>Ecdysozoa</taxon>
        <taxon>Arthropoda</taxon>
        <taxon>Chelicerata</taxon>
        <taxon>Arachnida</taxon>
        <taxon>Acari</taxon>
        <taxon>Parasitiformes</taxon>
        <taxon>Ixodida</taxon>
        <taxon>Ixodoidea</taxon>
        <taxon>Ixodidae</taxon>
        <taxon>Ixodinae</taxon>
        <taxon>Ixodes</taxon>
    </lineage>
</organism>
<evidence type="ECO:0000313" key="2">
    <source>
        <dbReference type="Proteomes" id="UP000805193"/>
    </source>
</evidence>
<name>A0AC60PGR6_IXOPE</name>
<dbReference type="EMBL" id="JABSTQ010010613">
    <property type="protein sequence ID" value="KAG0419521.1"/>
    <property type="molecule type" value="Genomic_DNA"/>
</dbReference>
<feature type="non-terminal residue" evidence="1">
    <location>
        <position position="257"/>
    </location>
</feature>
<proteinExistence type="predicted"/>
<keyword evidence="2" id="KW-1185">Reference proteome</keyword>
<comment type="caution">
    <text evidence="1">The sequence shown here is derived from an EMBL/GenBank/DDBJ whole genome shotgun (WGS) entry which is preliminary data.</text>
</comment>
<dbReference type="Proteomes" id="UP000805193">
    <property type="component" value="Unassembled WGS sequence"/>
</dbReference>